<dbReference type="PANTHER" id="PTHR15535:SF17">
    <property type="entry name" value="TRANSMEMBRANE PROTEIN"/>
    <property type="match status" value="1"/>
</dbReference>
<evidence type="ECO:0000313" key="11">
    <source>
        <dbReference type="Proteomes" id="UP000735302"/>
    </source>
</evidence>
<dbReference type="PANTHER" id="PTHR15535">
    <property type="entry name" value="TRANSMEMBRANE PROTEIN 2-RELATED"/>
    <property type="match status" value="1"/>
</dbReference>
<evidence type="ECO:0000256" key="6">
    <source>
        <dbReference type="ARBA" id="ARBA00023136"/>
    </source>
</evidence>
<dbReference type="SUPFAM" id="SSF51126">
    <property type="entry name" value="Pectin lyase-like"/>
    <property type="match status" value="1"/>
</dbReference>
<organism evidence="10 11">
    <name type="scientific">Plakobranchus ocellatus</name>
    <dbReference type="NCBI Taxonomy" id="259542"/>
    <lineage>
        <taxon>Eukaryota</taxon>
        <taxon>Metazoa</taxon>
        <taxon>Spiralia</taxon>
        <taxon>Lophotrochozoa</taxon>
        <taxon>Mollusca</taxon>
        <taxon>Gastropoda</taxon>
        <taxon>Heterobranchia</taxon>
        <taxon>Euthyneura</taxon>
        <taxon>Panpulmonata</taxon>
        <taxon>Sacoglossa</taxon>
        <taxon>Placobranchoidea</taxon>
        <taxon>Plakobranchidae</taxon>
        <taxon>Plakobranchus</taxon>
    </lineage>
</organism>
<sequence length="922" mass="103931">MKQARWMLVSALVLGFLPPSTPVCPWEMAGLENWSNVNTWLPGQIPATNASVVIPAGKKVVLDAQIPRLLTLTVNGTLVWGNVDGIRLETSYILVNGEFHIGSEDCHFEKTADIFLYGKSNAPEEVSHFKRKFIGAASGSKLEIHGKQKQSWTKLVETVEPVRVGSCGYVYDSRDENLGTKLGLHIHVWNFDGTVYDTHQYNTAGTSGQKKANNMVNYIAGTPAGKIIAIAVYRTMGVPSPIFDELYTSIEGLGGWKIRDVEEFEPYVLIAETGNASNAMDNLNKRYGVAGGLDTSADLRIGDLVFKVTSISYNTNYFDETIFRVVHKVGAFPKLSFLHNVSSWQKGDEIVVASTDFDWRQAEIRTIVECTDCADNQVRVDGDFRYTHFGKVTYGVDERGEVGLLSRNIRIEGELQAECYNFTSEEGYLCDRFKRDTFGGHTKILKGAFARIEGAQFRYIGNQHEIAQYPLHFHMCDGVPGQYIRNNVIRDSSSRCITIHGTDYLEVSNNVCLNHLGHGIFLEDGAEQNNTIHRNLVIGTQHGNLLYTDRDQDWCEVREYCNLLASIWVSHPNNIVTENVAAGSDGYGITLTFSDRPLGLSLQRQIDRGLYQDMSTRYIKVKEFSKNVIHSNKKDGLWFDSRISYGQTEDGMFFPQNAKIGLNYYSPREPPNAEGQLVETLLKELTLYKNDERNSWLRCGNVAIVNSSFADSRISYLAAHSTAETSCDVRHSIFIGQTANKGEPLTYIFNDPQFEHLPKSERPRHHFDQSFAEDRPDFMINGVSFYQGPVYIDNCYFDQFYNWFYNDSLTSTLGYRPQRPATAITFHPSNYYPTAPSCGVKNVKFGFCDGVNNSFRMMNGNASTPQWIIYDGTGNTNIRDYDGTLTGLNDVQIVQDRPFFTEPGCLSKLDWGLALCRRNYFQ</sequence>
<comment type="caution">
    <text evidence="10">The sequence shown here is derived from an EMBL/GenBank/DDBJ whole genome shotgun (WGS) entry which is preliminary data.</text>
</comment>
<feature type="domain" description="G8" evidence="9">
    <location>
        <begin position="38"/>
        <end position="157"/>
    </location>
</feature>
<dbReference type="PROSITE" id="PS51484">
    <property type="entry name" value="G8"/>
    <property type="match status" value="1"/>
</dbReference>
<gene>
    <name evidence="10" type="ORF">PoB_007174500</name>
</gene>
<keyword evidence="5" id="KW-1133">Transmembrane helix</keyword>
<evidence type="ECO:0000256" key="1">
    <source>
        <dbReference type="ARBA" id="ARBA00004167"/>
    </source>
</evidence>
<dbReference type="Proteomes" id="UP000735302">
    <property type="component" value="Unassembled WGS sequence"/>
</dbReference>
<dbReference type="AlphaFoldDB" id="A0AAV4DMH6"/>
<dbReference type="InterPro" id="IPR055401">
    <property type="entry name" value="CEMIP_beta-hel_dom"/>
</dbReference>
<keyword evidence="7" id="KW-0325">Glycoprotein</keyword>
<dbReference type="Pfam" id="PF10162">
    <property type="entry name" value="G8"/>
    <property type="match status" value="1"/>
</dbReference>
<keyword evidence="4 10" id="KW-0812">Transmembrane</keyword>
<dbReference type="GO" id="GO:0005886">
    <property type="term" value="C:plasma membrane"/>
    <property type="evidence" value="ECO:0007669"/>
    <property type="project" value="UniProtKB-SubCell"/>
</dbReference>
<dbReference type="InterPro" id="IPR039477">
    <property type="entry name" value="ILEI/PANDER_dom"/>
</dbReference>
<proteinExistence type="predicted"/>
<keyword evidence="8" id="KW-0732">Signal</keyword>
<dbReference type="SMART" id="SM00710">
    <property type="entry name" value="PbH1"/>
    <property type="match status" value="6"/>
</dbReference>
<dbReference type="Pfam" id="PF24606">
    <property type="entry name" value="CEMIP_beta-hel"/>
    <property type="match status" value="1"/>
</dbReference>
<dbReference type="SMART" id="SM01225">
    <property type="entry name" value="G8"/>
    <property type="match status" value="1"/>
</dbReference>
<evidence type="ECO:0000256" key="5">
    <source>
        <dbReference type="ARBA" id="ARBA00022989"/>
    </source>
</evidence>
<evidence type="ECO:0000256" key="2">
    <source>
        <dbReference type="ARBA" id="ARBA00004236"/>
    </source>
</evidence>
<evidence type="ECO:0000256" key="7">
    <source>
        <dbReference type="ARBA" id="ARBA00023180"/>
    </source>
</evidence>
<evidence type="ECO:0000256" key="4">
    <source>
        <dbReference type="ARBA" id="ARBA00022692"/>
    </source>
</evidence>
<reference evidence="10 11" key="1">
    <citation type="journal article" date="2021" name="Elife">
        <title>Chloroplast acquisition without the gene transfer in kleptoplastic sea slugs, Plakobranchus ocellatus.</title>
        <authorList>
            <person name="Maeda T."/>
            <person name="Takahashi S."/>
            <person name="Yoshida T."/>
            <person name="Shimamura S."/>
            <person name="Takaki Y."/>
            <person name="Nagai Y."/>
            <person name="Toyoda A."/>
            <person name="Suzuki Y."/>
            <person name="Arimoto A."/>
            <person name="Ishii H."/>
            <person name="Satoh N."/>
            <person name="Nishiyama T."/>
            <person name="Hasebe M."/>
            <person name="Maruyama T."/>
            <person name="Minagawa J."/>
            <person name="Obokata J."/>
            <person name="Shigenobu S."/>
        </authorList>
    </citation>
    <scope>NUCLEOTIDE SEQUENCE [LARGE SCALE GENOMIC DNA]</scope>
</reference>
<dbReference type="EMBL" id="BLXT01008026">
    <property type="protein sequence ID" value="GFO45240.1"/>
    <property type="molecule type" value="Genomic_DNA"/>
</dbReference>
<evidence type="ECO:0000256" key="3">
    <source>
        <dbReference type="ARBA" id="ARBA00022475"/>
    </source>
</evidence>
<keyword evidence="6" id="KW-0472">Membrane</keyword>
<name>A0AAV4DMH6_9GAST</name>
<evidence type="ECO:0000256" key="8">
    <source>
        <dbReference type="SAM" id="SignalP"/>
    </source>
</evidence>
<dbReference type="InterPro" id="IPR019316">
    <property type="entry name" value="G8_domain"/>
</dbReference>
<feature type="non-terminal residue" evidence="10">
    <location>
        <position position="922"/>
    </location>
</feature>
<protein>
    <submittedName>
        <fullName evidence="10">Transmembrane protein 2-like</fullName>
    </submittedName>
</protein>
<keyword evidence="3" id="KW-1003">Cell membrane</keyword>
<feature type="signal peptide" evidence="8">
    <location>
        <begin position="1"/>
        <end position="22"/>
    </location>
</feature>
<evidence type="ECO:0000259" key="9">
    <source>
        <dbReference type="PROSITE" id="PS51484"/>
    </source>
</evidence>
<comment type="subcellular location">
    <subcellularLocation>
        <location evidence="2">Cell membrane</location>
    </subcellularLocation>
    <subcellularLocation>
        <location evidence="1">Membrane</location>
        <topology evidence="1">Single-pass membrane protein</topology>
    </subcellularLocation>
</comment>
<dbReference type="InterPro" id="IPR012334">
    <property type="entry name" value="Pectin_lyas_fold"/>
</dbReference>
<dbReference type="InterPro" id="IPR052252">
    <property type="entry name" value="CEMIP/CEMIP2"/>
</dbReference>
<dbReference type="Gene3D" id="2.160.20.10">
    <property type="entry name" value="Single-stranded right-handed beta-helix, Pectin lyase-like"/>
    <property type="match status" value="1"/>
</dbReference>
<dbReference type="InterPro" id="IPR006626">
    <property type="entry name" value="PbH1"/>
</dbReference>
<evidence type="ECO:0000313" key="10">
    <source>
        <dbReference type="EMBL" id="GFO45240.1"/>
    </source>
</evidence>
<feature type="chain" id="PRO_5043483987" evidence="8">
    <location>
        <begin position="23"/>
        <end position="922"/>
    </location>
</feature>
<keyword evidence="11" id="KW-1185">Reference proteome</keyword>
<accession>A0AAV4DMH6</accession>
<dbReference type="InterPro" id="IPR011050">
    <property type="entry name" value="Pectin_lyase_fold/virulence"/>
</dbReference>
<dbReference type="Pfam" id="PF15711">
    <property type="entry name" value="ILEI"/>
    <property type="match status" value="1"/>
</dbReference>